<sequence>MVDMDNSTVVTFANNALVTQSNELIRGKISLSSLNEKRIFYSVLSAVNPLVPELVGASDAEIEDYYRKNPTETLFTFPISQFIKFWRIKSATSIYGDIDKACQNLPRQQISRAITDDAGKITGWRTMNAFEYAEYTNAHVAVRFTPSFMPYLINLAGRLNGYTNTPLVYAVSFKRNYSFKLLELLLQRADIGHLELDIDTLKELFDTVGKYDKFYHFSKNVLEPAVKEILAIECEEAEVTFEPIRKQVNSGRPSVVSVRFEFSFPEFTQQKSRNRAKTQGRKEAEQRTQGAPAASQTVVYPEYSGPSPRAKQMAEEAARYAKEKEQKYNNLPLQSRAEALGYPKK</sequence>
<feature type="compositionally biased region" description="Basic and acidic residues" evidence="2">
    <location>
        <begin position="312"/>
        <end position="327"/>
    </location>
</feature>
<dbReference type="Pfam" id="PF21205">
    <property type="entry name" value="Rep3_C"/>
    <property type="match status" value="1"/>
</dbReference>
<dbReference type="EMBL" id="RNRV01000013">
    <property type="protein sequence ID" value="MHO04596.1"/>
    <property type="molecule type" value="Genomic_DNA"/>
</dbReference>
<reference evidence="4" key="1">
    <citation type="submission" date="2018-10" db="EMBL/GenBank/DDBJ databases">
        <authorList>
            <consortium name="NARMS: The National Antimicrobial Resistance Monitoring System"/>
        </authorList>
    </citation>
    <scope>NUCLEOTIDE SEQUENCE [LARGE SCALE GENOMIC DNA]</scope>
    <source>
        <strain evidence="4">CVM N17EC0388</strain>
    </source>
</reference>
<comment type="caution">
    <text evidence="4">The sequence shown here is derived from an EMBL/GenBank/DDBJ whole genome shotgun (WGS) entry which is preliminary data.</text>
</comment>
<comment type="similarity">
    <text evidence="1">Belongs to the initiator RepB protein family.</text>
</comment>
<dbReference type="InterPro" id="IPR000525">
    <property type="entry name" value="Initiator_Rep_WH1"/>
</dbReference>
<dbReference type="InterPro" id="IPR036390">
    <property type="entry name" value="WH_DNA-bd_sf"/>
</dbReference>
<name>A0A3L0VX56_ECOLX</name>
<dbReference type="AlphaFoldDB" id="A0A3L0VX56"/>
<proteinExistence type="inferred from homology"/>
<evidence type="ECO:0000256" key="2">
    <source>
        <dbReference type="SAM" id="MobiDB-lite"/>
    </source>
</evidence>
<feature type="region of interest" description="Disordered" evidence="2">
    <location>
        <begin position="269"/>
        <end position="345"/>
    </location>
</feature>
<dbReference type="Pfam" id="PF01051">
    <property type="entry name" value="Rep3_N"/>
    <property type="match status" value="1"/>
</dbReference>
<dbReference type="InterPro" id="IPR036388">
    <property type="entry name" value="WH-like_DNA-bd_sf"/>
</dbReference>
<dbReference type="GO" id="GO:0003887">
    <property type="term" value="F:DNA-directed DNA polymerase activity"/>
    <property type="evidence" value="ECO:0007669"/>
    <property type="project" value="InterPro"/>
</dbReference>
<organism evidence="4">
    <name type="scientific">Escherichia coli</name>
    <dbReference type="NCBI Taxonomy" id="562"/>
    <lineage>
        <taxon>Bacteria</taxon>
        <taxon>Pseudomonadati</taxon>
        <taxon>Pseudomonadota</taxon>
        <taxon>Gammaproteobacteria</taxon>
        <taxon>Enterobacterales</taxon>
        <taxon>Enterobacteriaceae</taxon>
        <taxon>Escherichia</taxon>
    </lineage>
</organism>
<evidence type="ECO:0000256" key="1">
    <source>
        <dbReference type="ARBA" id="ARBA00038283"/>
    </source>
</evidence>
<protein>
    <submittedName>
        <fullName evidence="4">RepB family plasmid replication initiator protein</fullName>
    </submittedName>
</protein>
<dbReference type="GO" id="GO:0006270">
    <property type="term" value="P:DNA replication initiation"/>
    <property type="evidence" value="ECO:0007669"/>
    <property type="project" value="InterPro"/>
</dbReference>
<evidence type="ECO:0000259" key="3">
    <source>
        <dbReference type="Pfam" id="PF01051"/>
    </source>
</evidence>
<dbReference type="Gene3D" id="1.10.10.10">
    <property type="entry name" value="Winged helix-like DNA-binding domain superfamily/Winged helix DNA-binding domain"/>
    <property type="match status" value="2"/>
</dbReference>
<accession>A0A3L0VX56</accession>
<feature type="domain" description="Initiator Rep protein WH1" evidence="3">
    <location>
        <begin position="18"/>
        <end position="185"/>
    </location>
</feature>
<dbReference type="SUPFAM" id="SSF46785">
    <property type="entry name" value="Winged helix' DNA-binding domain"/>
    <property type="match status" value="2"/>
</dbReference>
<gene>
    <name evidence="4" type="ORF">D9F05_09450</name>
</gene>
<evidence type="ECO:0000313" key="4">
    <source>
        <dbReference type="EMBL" id="MHO04596.1"/>
    </source>
</evidence>